<dbReference type="PANTHER" id="PTHR30349:SF41">
    <property type="entry name" value="INTEGRASE_RECOMBINASE PROTEIN MJ0367-RELATED"/>
    <property type="match status" value="1"/>
</dbReference>
<dbReference type="CDD" id="cd00796">
    <property type="entry name" value="INT_Rci_Hp1_C"/>
    <property type="match status" value="1"/>
</dbReference>
<dbReference type="InterPro" id="IPR002104">
    <property type="entry name" value="Integrase_catalytic"/>
</dbReference>
<dbReference type="InterPro" id="IPR050090">
    <property type="entry name" value="Tyrosine_recombinase_XerCD"/>
</dbReference>
<dbReference type="EMBL" id="BJCH01000061">
    <property type="protein sequence ID" value="GCL47844.1"/>
    <property type="molecule type" value="Genomic_DNA"/>
</dbReference>
<sequence length="190" mass="20857">MELLSSFPMKRDRNGQAKILSDEEVAAIFNLLNPRDRAIFAICLFCGCRISEALSIRAGDVGNGMITLRKANTKGKKGSRSLPISLSLEKILNDYINSIASPNEYLFPGRAGDKPLTRAYTDLALRQACDRLGFKGISTHSFRRTALTRMHAAGVPLRTIQKISGHSSLGTLALYLEVTDENIRDAVGFI</sequence>
<comment type="caution">
    <text evidence="5">The sequence shown here is derived from an EMBL/GenBank/DDBJ whole genome shotgun (WGS) entry which is preliminary data.</text>
</comment>
<dbReference type="SUPFAM" id="SSF56349">
    <property type="entry name" value="DNA breaking-rejoining enzymes"/>
    <property type="match status" value="1"/>
</dbReference>
<proteinExistence type="inferred from homology"/>
<gene>
    <name evidence="5" type="ORF">NIES3787_35550</name>
</gene>
<dbReference type="Pfam" id="PF00589">
    <property type="entry name" value="Phage_integrase"/>
    <property type="match status" value="1"/>
</dbReference>
<dbReference type="GO" id="GO:0006310">
    <property type="term" value="P:DNA recombination"/>
    <property type="evidence" value="ECO:0007669"/>
    <property type="project" value="UniProtKB-KW"/>
</dbReference>
<evidence type="ECO:0000313" key="5">
    <source>
        <dbReference type="EMBL" id="GCL47844.1"/>
    </source>
</evidence>
<dbReference type="GO" id="GO:0015074">
    <property type="term" value="P:DNA integration"/>
    <property type="evidence" value="ECO:0007669"/>
    <property type="project" value="InterPro"/>
</dbReference>
<dbReference type="Proteomes" id="UP000438874">
    <property type="component" value="Unassembled WGS sequence"/>
</dbReference>
<keyword evidence="3" id="KW-0233">DNA recombination</keyword>
<dbReference type="PANTHER" id="PTHR30349">
    <property type="entry name" value="PHAGE INTEGRASE-RELATED"/>
    <property type="match status" value="1"/>
</dbReference>
<protein>
    <submittedName>
        <fullName evidence="5">Phage integrase family protein</fullName>
    </submittedName>
</protein>
<dbReference type="Gene3D" id="1.10.443.10">
    <property type="entry name" value="Intergrase catalytic core"/>
    <property type="match status" value="1"/>
</dbReference>
<dbReference type="GO" id="GO:0003677">
    <property type="term" value="F:DNA binding"/>
    <property type="evidence" value="ECO:0007669"/>
    <property type="project" value="UniProtKB-KW"/>
</dbReference>
<evidence type="ECO:0000259" key="4">
    <source>
        <dbReference type="PROSITE" id="PS51898"/>
    </source>
</evidence>
<dbReference type="InterPro" id="IPR011010">
    <property type="entry name" value="DNA_brk_join_enz"/>
</dbReference>
<dbReference type="InterPro" id="IPR013762">
    <property type="entry name" value="Integrase-like_cat_sf"/>
</dbReference>
<name>A0A6H9GCX5_MICAE</name>
<dbReference type="PROSITE" id="PS51898">
    <property type="entry name" value="TYR_RECOMBINASE"/>
    <property type="match status" value="1"/>
</dbReference>
<evidence type="ECO:0000256" key="1">
    <source>
        <dbReference type="ARBA" id="ARBA00008857"/>
    </source>
</evidence>
<accession>A0A6H9GCX5</accession>
<evidence type="ECO:0000256" key="3">
    <source>
        <dbReference type="ARBA" id="ARBA00023172"/>
    </source>
</evidence>
<reference evidence="5 6" key="1">
    <citation type="submission" date="2019-02" db="EMBL/GenBank/DDBJ databases">
        <title>Draft genome sequence of Arthrospira platensis NIES-3787.</title>
        <authorList>
            <person name="Yamaguchi H."/>
            <person name="Suzuki S."/>
            <person name="Kawachi M."/>
        </authorList>
    </citation>
    <scope>NUCLEOTIDE SEQUENCE [LARGE SCALE GENOMIC DNA]</scope>
    <source>
        <strain evidence="5 6">NIES-3787</strain>
    </source>
</reference>
<dbReference type="AlphaFoldDB" id="A0A6H9GCX5"/>
<comment type="similarity">
    <text evidence="1">Belongs to the 'phage' integrase family.</text>
</comment>
<keyword evidence="2" id="KW-0238">DNA-binding</keyword>
<dbReference type="RefSeq" id="WP_254064738.1">
    <property type="nucleotide sequence ID" value="NZ_BJCH01000061.1"/>
</dbReference>
<organism evidence="5 6">
    <name type="scientific">Microcystis aeruginosa NIES-3787</name>
    <dbReference type="NCBI Taxonomy" id="2517782"/>
    <lineage>
        <taxon>Bacteria</taxon>
        <taxon>Bacillati</taxon>
        <taxon>Cyanobacteriota</taxon>
        <taxon>Cyanophyceae</taxon>
        <taxon>Oscillatoriophycideae</taxon>
        <taxon>Chroococcales</taxon>
        <taxon>Microcystaceae</taxon>
        <taxon>Microcystis</taxon>
    </lineage>
</organism>
<evidence type="ECO:0000256" key="2">
    <source>
        <dbReference type="ARBA" id="ARBA00023125"/>
    </source>
</evidence>
<feature type="domain" description="Tyr recombinase" evidence="4">
    <location>
        <begin position="15"/>
        <end position="188"/>
    </location>
</feature>
<evidence type="ECO:0000313" key="6">
    <source>
        <dbReference type="Proteomes" id="UP000438874"/>
    </source>
</evidence>